<dbReference type="InterPro" id="IPR018310">
    <property type="entry name" value="Put_endonuclease_Z1-dom"/>
</dbReference>
<evidence type="ECO:0000313" key="4">
    <source>
        <dbReference type="Proteomes" id="UP000199391"/>
    </source>
</evidence>
<evidence type="ECO:0000313" key="3">
    <source>
        <dbReference type="EMBL" id="SFV15429.1"/>
    </source>
</evidence>
<evidence type="ECO:0000259" key="1">
    <source>
        <dbReference type="Pfam" id="PF04851"/>
    </source>
</evidence>
<dbReference type="STRING" id="1035707.SAMN05216552_104612"/>
<dbReference type="Gene3D" id="3.40.50.300">
    <property type="entry name" value="P-loop containing nucleotide triphosphate hydrolases"/>
    <property type="match status" value="1"/>
</dbReference>
<dbReference type="Pfam" id="PF10593">
    <property type="entry name" value="Z1"/>
    <property type="match status" value="1"/>
</dbReference>
<dbReference type="InterPro" id="IPR006935">
    <property type="entry name" value="Helicase/UvrB_N"/>
</dbReference>
<gene>
    <name evidence="3" type="ORF">SAMN05216552_104612</name>
</gene>
<reference evidence="4" key="1">
    <citation type="submission" date="2016-10" db="EMBL/GenBank/DDBJ databases">
        <authorList>
            <person name="Varghese N."/>
            <person name="Submissions S."/>
        </authorList>
    </citation>
    <scope>NUCLEOTIDE SEQUENCE [LARGE SCALE GENOMIC DNA]</scope>
    <source>
        <strain evidence="4">CGMCC 1.11014</strain>
    </source>
</reference>
<dbReference type="GO" id="GO:0003677">
    <property type="term" value="F:DNA binding"/>
    <property type="evidence" value="ECO:0007669"/>
    <property type="project" value="InterPro"/>
</dbReference>
<accession>A0A1I7M0J6</accession>
<protein>
    <submittedName>
        <fullName evidence="3">Z1 domain-containing protein</fullName>
    </submittedName>
</protein>
<dbReference type="InterPro" id="IPR027417">
    <property type="entry name" value="P-loop_NTPase"/>
</dbReference>
<dbReference type="Proteomes" id="UP000199391">
    <property type="component" value="Unassembled WGS sequence"/>
</dbReference>
<dbReference type="EMBL" id="FPBO01000046">
    <property type="protein sequence ID" value="SFV15429.1"/>
    <property type="molecule type" value="Genomic_DNA"/>
</dbReference>
<keyword evidence="4" id="KW-1185">Reference proteome</keyword>
<dbReference type="AlphaFoldDB" id="A0A1I7M0J6"/>
<dbReference type="GO" id="GO:0016787">
    <property type="term" value="F:hydrolase activity"/>
    <property type="evidence" value="ECO:0007669"/>
    <property type="project" value="InterPro"/>
</dbReference>
<dbReference type="OrthoDB" id="436461at2"/>
<evidence type="ECO:0000259" key="2">
    <source>
        <dbReference type="Pfam" id="PF10593"/>
    </source>
</evidence>
<proteinExistence type="predicted"/>
<feature type="domain" description="Putative endonuclease Z1" evidence="2">
    <location>
        <begin position="251"/>
        <end position="435"/>
    </location>
</feature>
<dbReference type="RefSeq" id="WP_093560297.1">
    <property type="nucleotide sequence ID" value="NZ_FPBO01000046.1"/>
</dbReference>
<sequence>MTEFDISKFKNKAKLTDRYKRQLSRLQKKGIPTDCIENAVEGTQEKLSLAKTSALVIYGEPQSGKTEMMICLTAKLLDLGHKIIIHLMNDSVDLLTQNLNRFRSSGLAPAPRNSSELGDSEPHPPEMVIFCKKNFKDLEKLISRVRKHKKLIIIDDEADYATPNGKVNSGAKTTIYNLIEKLIGQDGYYIGVTATPARLNLNNTFNNKAEHWVKFPPHAKYTGQDTFFPIESNPSYRLTLLDHNGASQAAENALIRFLVTSAYLNIHVNGEAENYSMLVHTSGRKEDHETDRIAIMNSIRTLTDSDSPGFDELLSKVYFAAKNLYPAAAEKITEYVIENASMATWTVINSERDRAAAGENATEPSSPFSIIIGGNIISRGVTFPNLLAMFFTRNVQHRLQQDTYIQRARMFGARGEYLKHFELTIPARLYADWHRCFVFHRLALATIEEIGSPVWIADKRIAVAAAPSIDKATVVLDKGEMAFGLFDYSASFDELILLDQKNTNTLCLLQKRIGTAALPNFLIDFIRTTANLHQGTLAIHTASSIEGYGASADQDTITRSKGFIGATQKESSKFPDAAHHIKILHNGKGKARLFYKYEGSLHFVRNNAI</sequence>
<dbReference type="Pfam" id="PF04851">
    <property type="entry name" value="ResIII"/>
    <property type="match status" value="1"/>
</dbReference>
<name>A0A1I7M0J6_9BURK</name>
<organism evidence="3 4">
    <name type="scientific">Pseudoduganella namucuonensis</name>
    <dbReference type="NCBI Taxonomy" id="1035707"/>
    <lineage>
        <taxon>Bacteria</taxon>
        <taxon>Pseudomonadati</taxon>
        <taxon>Pseudomonadota</taxon>
        <taxon>Betaproteobacteria</taxon>
        <taxon>Burkholderiales</taxon>
        <taxon>Oxalobacteraceae</taxon>
        <taxon>Telluria group</taxon>
        <taxon>Pseudoduganella</taxon>
    </lineage>
</organism>
<dbReference type="SUPFAM" id="SSF52540">
    <property type="entry name" value="P-loop containing nucleoside triphosphate hydrolases"/>
    <property type="match status" value="1"/>
</dbReference>
<dbReference type="GO" id="GO:0005524">
    <property type="term" value="F:ATP binding"/>
    <property type="evidence" value="ECO:0007669"/>
    <property type="project" value="InterPro"/>
</dbReference>
<feature type="domain" description="Helicase/UvrB N-terminal" evidence="1">
    <location>
        <begin position="39"/>
        <end position="198"/>
    </location>
</feature>